<gene>
    <name evidence="1" type="primary">nfi</name>
    <name evidence="1" type="ordered locus">DGo_CA2027</name>
</gene>
<dbReference type="KEGG" id="dgo:DGo_CA2027"/>
<keyword evidence="2" id="KW-1185">Reference proteome</keyword>
<organism evidence="1 2">
    <name type="scientific">Deinococcus gobiensis (strain DSM 21396 / JCM 16679 / CGMCC 1.7299 / I-0)</name>
    <dbReference type="NCBI Taxonomy" id="745776"/>
    <lineage>
        <taxon>Bacteria</taxon>
        <taxon>Thermotogati</taxon>
        <taxon>Deinococcota</taxon>
        <taxon>Deinococci</taxon>
        <taxon>Deinococcales</taxon>
        <taxon>Deinococcaceae</taxon>
        <taxon>Deinococcus</taxon>
    </lineage>
</organism>
<sequence>MDYRADGTARAALLLFGGWRAPSEVGGRIHRAQAVAPYEPGAFARRELPCLLPLLTPLVGHLEAVIIDGYVTLDGNGRPGLGWALYEALGRAVPVVGVAKTAFRGSPHAGPVERGGTRALYVTAAGLEARAAATLVRDMAGEYRVPTLLRRVDRACRAAP</sequence>
<dbReference type="HOGENOM" id="CLU_1591036_0_0_0"/>
<dbReference type="InterPro" id="IPR007581">
    <property type="entry name" value="Endonuclease-V"/>
</dbReference>
<evidence type="ECO:0000313" key="2">
    <source>
        <dbReference type="Proteomes" id="UP000007575"/>
    </source>
</evidence>
<keyword evidence="1" id="KW-0540">Nuclease</keyword>
<dbReference type="Proteomes" id="UP000007575">
    <property type="component" value="Chromosome"/>
</dbReference>
<dbReference type="Pfam" id="PF04493">
    <property type="entry name" value="Endonuclease_5"/>
    <property type="match status" value="1"/>
</dbReference>
<protein>
    <submittedName>
        <fullName evidence="1">Deoxyinosine 3'endonuclease-like protein</fullName>
    </submittedName>
</protein>
<name>H8GXV2_DEIGI</name>
<dbReference type="GO" id="GO:0004519">
    <property type="term" value="F:endonuclease activity"/>
    <property type="evidence" value="ECO:0007669"/>
    <property type="project" value="UniProtKB-KW"/>
</dbReference>
<reference evidence="1 2" key="1">
    <citation type="journal article" date="2012" name="PLoS ONE">
        <title>Genome sequence and transcriptome analysis of the radioresistant bacterium Deinococcus gobiensis: insights into the extreme environmental adaptations.</title>
        <authorList>
            <person name="Yuan M."/>
            <person name="Chen M."/>
            <person name="Zhang W."/>
            <person name="Lu W."/>
            <person name="Wang J."/>
            <person name="Yang M."/>
            <person name="Zhao P."/>
            <person name="Tang R."/>
            <person name="Li X."/>
            <person name="Hao Y."/>
            <person name="Zhou Z."/>
            <person name="Zhan Y."/>
            <person name="Yu H."/>
            <person name="Teng C."/>
            <person name="Yan Y."/>
            <person name="Ping S."/>
            <person name="Wang Y."/>
            <person name="Lin M."/>
        </authorList>
    </citation>
    <scope>NUCLEOTIDE SEQUENCE [LARGE SCALE GENOMIC DNA]</scope>
    <source>
        <strain evidence="1 2">I-0</strain>
    </source>
</reference>
<keyword evidence="1" id="KW-0255">Endonuclease</keyword>
<accession>H8GXV2</accession>
<dbReference type="GO" id="GO:0006281">
    <property type="term" value="P:DNA repair"/>
    <property type="evidence" value="ECO:0007669"/>
    <property type="project" value="InterPro"/>
</dbReference>
<evidence type="ECO:0000313" key="1">
    <source>
        <dbReference type="EMBL" id="AFD25954.1"/>
    </source>
</evidence>
<keyword evidence="1" id="KW-0378">Hydrolase</keyword>
<dbReference type="PATRIC" id="fig|745776.4.peg.2078"/>
<dbReference type="STRING" id="745776.DGo_CA2027"/>
<dbReference type="eggNOG" id="COG1515">
    <property type="taxonomic scope" value="Bacteria"/>
</dbReference>
<dbReference type="EMBL" id="CP002191">
    <property type="protein sequence ID" value="AFD25954.1"/>
    <property type="molecule type" value="Genomic_DNA"/>
</dbReference>
<dbReference type="Gene3D" id="3.30.2170.10">
    <property type="entry name" value="archaeoglobus fulgidus dsm 4304 superfamily"/>
    <property type="match status" value="1"/>
</dbReference>
<proteinExistence type="predicted"/>
<dbReference type="AlphaFoldDB" id="H8GXV2"/>